<reference evidence="11 12" key="1">
    <citation type="submission" date="2019-09" db="EMBL/GenBank/DDBJ databases">
        <title>Actinomadura physcomitrii sp. nov., a novel actinomycete isolated from moss [Physcomitrium sphaericum (Ludw) Fuernr].</title>
        <authorList>
            <person name="Liu C."/>
            <person name="Zhuang X."/>
        </authorList>
    </citation>
    <scope>NUCLEOTIDE SEQUENCE [LARGE SCALE GENOMIC DNA]</scope>
    <source>
        <strain evidence="11 12">CYP1-1B</strain>
    </source>
</reference>
<gene>
    <name evidence="11" type="ORF">F9B16_44530</name>
</gene>
<protein>
    <recommendedName>
        <fullName evidence="2">histidine kinase</fullName>
        <ecNumber evidence="2">2.7.13.3</ecNumber>
    </recommendedName>
</protein>
<dbReference type="SMART" id="SM00387">
    <property type="entry name" value="HATPase_c"/>
    <property type="match status" value="1"/>
</dbReference>
<dbReference type="PANTHER" id="PTHR24421:SF10">
    <property type="entry name" value="NITRATE_NITRITE SENSOR PROTEIN NARQ"/>
    <property type="match status" value="1"/>
</dbReference>
<feature type="chain" id="PRO_5026675720" description="histidine kinase" evidence="9">
    <location>
        <begin position="21"/>
        <end position="347"/>
    </location>
</feature>
<sequence length="347" mass="35218">MVLLCLCATLPAAFPRPAVAAFTVAAANAVSLGLLDTATVAGSAALLVAAYRAGRAGAHVAALAVGPPFPVLALAGPGTAEFRVRAVLLASLVPVAALAGAVRRARAEALESTAARRAMAGTLLENSARGERARIARELHDVVAHHISMIAVQAETARLATPGMPAAGAKRLLDIGDTARAALTEMRRLLGVLRDDTRRAEAQAAERRPQPGLVQLLDLLDEARDVSGAAARLIVHGAPDPLDPGVELAAYRIVQESLTNARRHAPGAAVDVELHYTGDALRVRVRDNGPGAPASPGSGGHGLLGMRERAAAVGGEVRTGPAAGGGYLVEACLPAGTGLPAAPEGAR</sequence>
<dbReference type="SUPFAM" id="SSF55874">
    <property type="entry name" value="ATPase domain of HSP90 chaperone/DNA topoisomerase II/histidine kinase"/>
    <property type="match status" value="1"/>
</dbReference>
<dbReference type="CDD" id="cd16917">
    <property type="entry name" value="HATPase_UhpB-NarQ-NarX-like"/>
    <property type="match status" value="1"/>
</dbReference>
<dbReference type="GO" id="GO:0000155">
    <property type="term" value="F:phosphorelay sensor kinase activity"/>
    <property type="evidence" value="ECO:0007669"/>
    <property type="project" value="InterPro"/>
</dbReference>
<keyword evidence="3" id="KW-0597">Phosphoprotein</keyword>
<dbReference type="Proteomes" id="UP000483004">
    <property type="component" value="Unassembled WGS sequence"/>
</dbReference>
<name>A0A6L3VG52_9ACTN</name>
<keyword evidence="12" id="KW-1185">Reference proteome</keyword>
<evidence type="ECO:0000256" key="7">
    <source>
        <dbReference type="ARBA" id="ARBA00022840"/>
    </source>
</evidence>
<keyword evidence="5" id="KW-0547">Nucleotide-binding</keyword>
<dbReference type="InterPro" id="IPR011712">
    <property type="entry name" value="Sig_transdc_His_kin_sub3_dim/P"/>
</dbReference>
<evidence type="ECO:0000256" key="2">
    <source>
        <dbReference type="ARBA" id="ARBA00012438"/>
    </source>
</evidence>
<evidence type="ECO:0000259" key="10">
    <source>
        <dbReference type="PROSITE" id="PS50109"/>
    </source>
</evidence>
<evidence type="ECO:0000256" key="3">
    <source>
        <dbReference type="ARBA" id="ARBA00022553"/>
    </source>
</evidence>
<dbReference type="EMBL" id="WBMR01000267">
    <property type="protein sequence ID" value="KAB2362809.1"/>
    <property type="molecule type" value="Genomic_DNA"/>
</dbReference>
<evidence type="ECO:0000256" key="6">
    <source>
        <dbReference type="ARBA" id="ARBA00022777"/>
    </source>
</evidence>
<dbReference type="PROSITE" id="PS50109">
    <property type="entry name" value="HIS_KIN"/>
    <property type="match status" value="1"/>
</dbReference>
<dbReference type="InterPro" id="IPR036890">
    <property type="entry name" value="HATPase_C_sf"/>
</dbReference>
<feature type="domain" description="Histidine kinase" evidence="10">
    <location>
        <begin position="252"/>
        <end position="337"/>
    </location>
</feature>
<keyword evidence="8" id="KW-0902">Two-component regulatory system</keyword>
<keyword evidence="4" id="KW-0808">Transferase</keyword>
<dbReference type="InterPro" id="IPR005467">
    <property type="entry name" value="His_kinase_dom"/>
</dbReference>
<evidence type="ECO:0000256" key="8">
    <source>
        <dbReference type="ARBA" id="ARBA00023012"/>
    </source>
</evidence>
<evidence type="ECO:0000256" key="5">
    <source>
        <dbReference type="ARBA" id="ARBA00022741"/>
    </source>
</evidence>
<evidence type="ECO:0000313" key="12">
    <source>
        <dbReference type="Proteomes" id="UP000483004"/>
    </source>
</evidence>
<comment type="catalytic activity">
    <reaction evidence="1">
        <text>ATP + protein L-histidine = ADP + protein N-phospho-L-histidine.</text>
        <dbReference type="EC" id="2.7.13.3"/>
    </reaction>
</comment>
<dbReference type="Pfam" id="PF07730">
    <property type="entry name" value="HisKA_3"/>
    <property type="match status" value="1"/>
</dbReference>
<keyword evidence="7" id="KW-0067">ATP-binding</keyword>
<evidence type="ECO:0000256" key="1">
    <source>
        <dbReference type="ARBA" id="ARBA00000085"/>
    </source>
</evidence>
<comment type="caution">
    <text evidence="11">The sequence shown here is derived from an EMBL/GenBank/DDBJ whole genome shotgun (WGS) entry which is preliminary data.</text>
</comment>
<feature type="signal peptide" evidence="9">
    <location>
        <begin position="1"/>
        <end position="20"/>
    </location>
</feature>
<dbReference type="OrthoDB" id="3288457at2"/>
<dbReference type="InterPro" id="IPR003594">
    <property type="entry name" value="HATPase_dom"/>
</dbReference>
<evidence type="ECO:0000313" key="11">
    <source>
        <dbReference type="EMBL" id="KAB2362809.1"/>
    </source>
</evidence>
<dbReference type="GO" id="GO:0046983">
    <property type="term" value="F:protein dimerization activity"/>
    <property type="evidence" value="ECO:0007669"/>
    <property type="project" value="InterPro"/>
</dbReference>
<dbReference type="AlphaFoldDB" id="A0A6L3VG52"/>
<dbReference type="Pfam" id="PF02518">
    <property type="entry name" value="HATPase_c"/>
    <property type="match status" value="1"/>
</dbReference>
<dbReference type="Gene3D" id="1.20.5.1930">
    <property type="match status" value="1"/>
</dbReference>
<dbReference type="GO" id="GO:0005524">
    <property type="term" value="F:ATP binding"/>
    <property type="evidence" value="ECO:0007669"/>
    <property type="project" value="UniProtKB-KW"/>
</dbReference>
<evidence type="ECO:0000256" key="4">
    <source>
        <dbReference type="ARBA" id="ARBA00022679"/>
    </source>
</evidence>
<organism evidence="11 12">
    <name type="scientific">Actinomadura montaniterrae</name>
    <dbReference type="NCBI Taxonomy" id="1803903"/>
    <lineage>
        <taxon>Bacteria</taxon>
        <taxon>Bacillati</taxon>
        <taxon>Actinomycetota</taxon>
        <taxon>Actinomycetes</taxon>
        <taxon>Streptosporangiales</taxon>
        <taxon>Thermomonosporaceae</taxon>
        <taxon>Actinomadura</taxon>
    </lineage>
</organism>
<dbReference type="Gene3D" id="3.30.565.10">
    <property type="entry name" value="Histidine kinase-like ATPase, C-terminal domain"/>
    <property type="match status" value="1"/>
</dbReference>
<proteinExistence type="predicted"/>
<evidence type="ECO:0000256" key="9">
    <source>
        <dbReference type="SAM" id="SignalP"/>
    </source>
</evidence>
<dbReference type="EC" id="2.7.13.3" evidence="2"/>
<keyword evidence="6 11" id="KW-0418">Kinase</keyword>
<dbReference type="PANTHER" id="PTHR24421">
    <property type="entry name" value="NITRATE/NITRITE SENSOR PROTEIN NARX-RELATED"/>
    <property type="match status" value="1"/>
</dbReference>
<dbReference type="GO" id="GO:0016020">
    <property type="term" value="C:membrane"/>
    <property type="evidence" value="ECO:0007669"/>
    <property type="project" value="InterPro"/>
</dbReference>
<accession>A0A6L3VG52</accession>
<dbReference type="InterPro" id="IPR050482">
    <property type="entry name" value="Sensor_HK_TwoCompSys"/>
</dbReference>
<keyword evidence="9" id="KW-0732">Signal</keyword>